<keyword evidence="3" id="KW-1185">Reference proteome</keyword>
<evidence type="ECO:0000256" key="1">
    <source>
        <dbReference type="SAM" id="MobiDB-lite"/>
    </source>
</evidence>
<evidence type="ECO:0000313" key="2">
    <source>
        <dbReference type="EMBL" id="ORX49544.1"/>
    </source>
</evidence>
<name>A0A1X2GB25_9FUNG</name>
<accession>A0A1X2GB25</accession>
<dbReference type="AlphaFoldDB" id="A0A1X2GB25"/>
<proteinExistence type="predicted"/>
<dbReference type="EMBL" id="MCGT01000026">
    <property type="protein sequence ID" value="ORX49544.1"/>
    <property type="molecule type" value="Genomic_DNA"/>
</dbReference>
<sequence length="85" mass="9278">MEPDRLGSDGVTEAEWIQVRNQHLRLSHSIKDLSLRGEQVVLSQGLAESTVEEVKLGDVPQLGFDRPDPAVDQGDIASTDAPLFP</sequence>
<organism evidence="2 3">
    <name type="scientific">Hesseltinella vesiculosa</name>
    <dbReference type="NCBI Taxonomy" id="101127"/>
    <lineage>
        <taxon>Eukaryota</taxon>
        <taxon>Fungi</taxon>
        <taxon>Fungi incertae sedis</taxon>
        <taxon>Mucoromycota</taxon>
        <taxon>Mucoromycotina</taxon>
        <taxon>Mucoromycetes</taxon>
        <taxon>Mucorales</taxon>
        <taxon>Cunninghamellaceae</taxon>
        <taxon>Hesseltinella</taxon>
    </lineage>
</organism>
<comment type="caution">
    <text evidence="2">The sequence shown here is derived from an EMBL/GenBank/DDBJ whole genome shotgun (WGS) entry which is preliminary data.</text>
</comment>
<gene>
    <name evidence="2" type="ORF">DM01DRAFT_323760</name>
</gene>
<feature type="region of interest" description="Disordered" evidence="1">
    <location>
        <begin position="59"/>
        <end position="85"/>
    </location>
</feature>
<protein>
    <submittedName>
        <fullName evidence="2">Uncharacterized protein</fullName>
    </submittedName>
</protein>
<dbReference type="Proteomes" id="UP000242146">
    <property type="component" value="Unassembled WGS sequence"/>
</dbReference>
<evidence type="ECO:0000313" key="3">
    <source>
        <dbReference type="Proteomes" id="UP000242146"/>
    </source>
</evidence>
<reference evidence="2 3" key="1">
    <citation type="submission" date="2016-07" db="EMBL/GenBank/DDBJ databases">
        <title>Pervasive Adenine N6-methylation of Active Genes in Fungi.</title>
        <authorList>
            <consortium name="DOE Joint Genome Institute"/>
            <person name="Mondo S.J."/>
            <person name="Dannebaum R.O."/>
            <person name="Kuo R.C."/>
            <person name="Labutti K."/>
            <person name="Haridas S."/>
            <person name="Kuo A."/>
            <person name="Salamov A."/>
            <person name="Ahrendt S.R."/>
            <person name="Lipzen A."/>
            <person name="Sullivan W."/>
            <person name="Andreopoulos W.B."/>
            <person name="Clum A."/>
            <person name="Lindquist E."/>
            <person name="Daum C."/>
            <person name="Ramamoorthy G.K."/>
            <person name="Gryganskyi A."/>
            <person name="Culley D."/>
            <person name="Magnuson J.K."/>
            <person name="James T.Y."/>
            <person name="O'Malley M.A."/>
            <person name="Stajich J.E."/>
            <person name="Spatafora J.W."/>
            <person name="Visel A."/>
            <person name="Grigoriev I.V."/>
        </authorList>
    </citation>
    <scope>NUCLEOTIDE SEQUENCE [LARGE SCALE GENOMIC DNA]</scope>
    <source>
        <strain evidence="2 3">NRRL 3301</strain>
    </source>
</reference>